<proteinExistence type="predicted"/>
<name>A0ABR8FMD8_9NOST</name>
<feature type="compositionally biased region" description="Polar residues" evidence="1">
    <location>
        <begin position="70"/>
        <end position="80"/>
    </location>
</feature>
<accession>A0ABR8FMD8</accession>
<keyword evidence="2" id="KW-0732">Signal</keyword>
<evidence type="ECO:0000256" key="2">
    <source>
        <dbReference type="SAM" id="SignalP"/>
    </source>
</evidence>
<comment type="caution">
    <text evidence="4">The sequence shown here is derived from an EMBL/GenBank/DDBJ whole genome shotgun (WGS) entry which is preliminary data.</text>
</comment>
<gene>
    <name evidence="4" type="ORF">H6G59_23685</name>
</gene>
<organism evidence="4 5">
    <name type="scientific">Anabaena lutea FACHB-196</name>
    <dbReference type="NCBI Taxonomy" id="2692881"/>
    <lineage>
        <taxon>Bacteria</taxon>
        <taxon>Bacillati</taxon>
        <taxon>Cyanobacteriota</taxon>
        <taxon>Cyanophyceae</taxon>
        <taxon>Nostocales</taxon>
        <taxon>Nostocaceae</taxon>
        <taxon>Anabaena</taxon>
    </lineage>
</organism>
<dbReference type="NCBIfam" id="TIGR02595">
    <property type="entry name" value="PEP_CTERM"/>
    <property type="match status" value="1"/>
</dbReference>
<evidence type="ECO:0000313" key="5">
    <source>
        <dbReference type="Proteomes" id="UP000640531"/>
    </source>
</evidence>
<dbReference type="InterPro" id="IPR013424">
    <property type="entry name" value="Ice-binding_C"/>
</dbReference>
<dbReference type="NCBIfam" id="NF041929">
    <property type="entry name" value="Xrt_dep_XDP2"/>
    <property type="match status" value="1"/>
</dbReference>
<evidence type="ECO:0000313" key="4">
    <source>
        <dbReference type="EMBL" id="MBD2570842.1"/>
    </source>
</evidence>
<evidence type="ECO:0000259" key="3">
    <source>
        <dbReference type="Pfam" id="PF07589"/>
    </source>
</evidence>
<dbReference type="RefSeq" id="WP_190719457.1">
    <property type="nucleotide sequence ID" value="NZ_JACJST010000030.1"/>
</dbReference>
<dbReference type="EMBL" id="JACJST010000030">
    <property type="protein sequence ID" value="MBD2570842.1"/>
    <property type="molecule type" value="Genomic_DNA"/>
</dbReference>
<feature type="domain" description="Ice-binding protein C-terminal" evidence="3">
    <location>
        <begin position="236"/>
        <end position="258"/>
    </location>
</feature>
<evidence type="ECO:0000256" key="1">
    <source>
        <dbReference type="SAM" id="MobiDB-lite"/>
    </source>
</evidence>
<feature type="region of interest" description="Disordered" evidence="1">
    <location>
        <begin position="70"/>
        <end position="94"/>
    </location>
</feature>
<sequence length="273" mass="29409">MNVKNAFIFTSLLFGAVLSGTNSAEAASFTSNVTGNDPTKDIILNSITQNGKNINNFSYINKAVIQYNTPRTNDPNSGAASTDRGDKATSPLATAEDPTGNAIAAFLGNNNLNNIIDTEDVGAFTIDVFFDSQITKDNSGLDSLFFWERGMNSDLGIQALDSSGKVIGTYKIVNQTRNSSNYAGFKIDTTEIGEAQKVGSWGVSLDWLGVTKLSGLRLTANSSFSGPDFKIIARKTTPEPTTILGLGAVAAIGLLRRRQWKQSSVWEQRDFVR</sequence>
<feature type="chain" id="PRO_5046462237" evidence="2">
    <location>
        <begin position="27"/>
        <end position="273"/>
    </location>
</feature>
<dbReference type="Proteomes" id="UP000640531">
    <property type="component" value="Unassembled WGS sequence"/>
</dbReference>
<reference evidence="4 5" key="1">
    <citation type="journal article" date="2020" name="ISME J.">
        <title>Comparative genomics reveals insights into cyanobacterial evolution and habitat adaptation.</title>
        <authorList>
            <person name="Chen M.Y."/>
            <person name="Teng W.K."/>
            <person name="Zhao L."/>
            <person name="Hu C.X."/>
            <person name="Zhou Y.K."/>
            <person name="Han B.P."/>
            <person name="Song L.R."/>
            <person name="Shu W.S."/>
        </authorList>
    </citation>
    <scope>NUCLEOTIDE SEQUENCE [LARGE SCALE GENOMIC DNA]</scope>
    <source>
        <strain evidence="4 5">FACHB-196</strain>
    </source>
</reference>
<feature type="signal peptide" evidence="2">
    <location>
        <begin position="1"/>
        <end position="26"/>
    </location>
</feature>
<keyword evidence="5" id="KW-1185">Reference proteome</keyword>
<protein>
    <submittedName>
        <fullName evidence="4">PEP-CTERM sorting domain-containing protein</fullName>
    </submittedName>
</protein>
<dbReference type="Pfam" id="PF07589">
    <property type="entry name" value="PEP-CTERM"/>
    <property type="match status" value="1"/>
</dbReference>